<gene>
    <name evidence="2" type="ORF">ACH61_01028</name>
</gene>
<evidence type="ECO:0000313" key="3">
    <source>
        <dbReference type="Proteomes" id="UP000076717"/>
    </source>
</evidence>
<proteinExistence type="predicted"/>
<keyword evidence="3" id="KW-1185">Reference proteome</keyword>
<feature type="region of interest" description="Disordered" evidence="1">
    <location>
        <begin position="1"/>
        <end position="57"/>
    </location>
</feature>
<evidence type="ECO:0000313" key="2">
    <source>
        <dbReference type="EMBL" id="KZX21816.1"/>
    </source>
</evidence>
<accession>A0A168G6Q1</accession>
<feature type="region of interest" description="Disordered" evidence="1">
    <location>
        <begin position="136"/>
        <end position="250"/>
    </location>
</feature>
<feature type="compositionally biased region" description="Basic and acidic residues" evidence="1">
    <location>
        <begin position="209"/>
        <end position="235"/>
    </location>
</feature>
<organism evidence="2 3">
    <name type="scientific">Rathayibacter tanaceti</name>
    <dbReference type="NCBI Taxonomy" id="1671680"/>
    <lineage>
        <taxon>Bacteria</taxon>
        <taxon>Bacillati</taxon>
        <taxon>Actinomycetota</taxon>
        <taxon>Actinomycetes</taxon>
        <taxon>Micrococcales</taxon>
        <taxon>Microbacteriaceae</taxon>
        <taxon>Rathayibacter</taxon>
    </lineage>
</organism>
<feature type="compositionally biased region" description="Basic and acidic residues" evidence="1">
    <location>
        <begin position="21"/>
        <end position="57"/>
    </location>
</feature>
<dbReference type="Proteomes" id="UP000076717">
    <property type="component" value="Unassembled WGS sequence"/>
</dbReference>
<comment type="caution">
    <text evidence="2">The sequence shown here is derived from an EMBL/GenBank/DDBJ whole genome shotgun (WGS) entry which is preliminary data.</text>
</comment>
<sequence>MGAEPGQRVRDALGQPLGAQHAEDPRRRYLREEALEVERHDHRGTGVHRGTADRAAAGHEAVHGGMHGGESDQLVEDAPLDRAQPWPRHLEQPRGTAGPLAPDVVVVLHRTLGGAAVPVLHVGEGLQLAGCQGEQPREVAPAVDPRHGGGGGARPGGDRSEVRDSGLGAVGEQSVEAACEFTGGVEGRMRERDEHPGDHPGAPAPPGAERVDRGRRERIGGPLRAEEGVHERLDQHLASLHRAPSALRPA</sequence>
<reference evidence="2 3" key="1">
    <citation type="submission" date="2015-08" db="EMBL/GenBank/DDBJ databases">
        <title>Draft Genome Sequence of Rathayibacter sp. Strain VKM Ac-2596 Isolated from Leaf Gall Induced by Plant-Parasitic Nematodes.</title>
        <authorList>
            <person name="Vasilenko O.V."/>
            <person name="Starodumova I.P."/>
            <person name="Tarlachkov S.V."/>
            <person name="Dorofeeva L.V."/>
            <person name="Evtushenko L.I."/>
        </authorList>
    </citation>
    <scope>NUCLEOTIDE SEQUENCE [LARGE SCALE GENOMIC DNA]</scope>
    <source>
        <strain evidence="2 3">VKM Ac-2596</strain>
    </source>
</reference>
<protein>
    <submittedName>
        <fullName evidence="2">Uncharacterized protein</fullName>
    </submittedName>
</protein>
<dbReference type="EMBL" id="LIIN01000024">
    <property type="protein sequence ID" value="KZX21816.1"/>
    <property type="molecule type" value="Genomic_DNA"/>
</dbReference>
<evidence type="ECO:0000256" key="1">
    <source>
        <dbReference type="SAM" id="MobiDB-lite"/>
    </source>
</evidence>
<feature type="compositionally biased region" description="Basic and acidic residues" evidence="1">
    <location>
        <begin position="187"/>
        <end position="198"/>
    </location>
</feature>
<name>A0A168G6Q1_9MICO</name>
<dbReference type="AlphaFoldDB" id="A0A168G6Q1"/>